<name>A0A1S5VFG8_9HYME</name>
<dbReference type="EMBL" id="KY445448">
    <property type="protein sequence ID" value="AQN78383.1"/>
    <property type="molecule type" value="mRNA"/>
</dbReference>
<dbReference type="CDD" id="cd23992">
    <property type="entry name" value="PBP_GOBP"/>
    <property type="match status" value="1"/>
</dbReference>
<dbReference type="FunFam" id="1.10.238.20:FF:000001">
    <property type="entry name" value="General odorant-binding protein lush"/>
    <property type="match status" value="1"/>
</dbReference>
<accession>A0A1S5VFG8</accession>
<evidence type="ECO:0000256" key="1">
    <source>
        <dbReference type="ARBA" id="ARBA00004613"/>
    </source>
</evidence>
<dbReference type="GO" id="GO:0007608">
    <property type="term" value="P:sensory perception of smell"/>
    <property type="evidence" value="ECO:0007669"/>
    <property type="project" value="UniProtKB-ARBA"/>
</dbReference>
<feature type="chain" id="PRO_5012277878" evidence="4">
    <location>
        <begin position="23"/>
        <end position="142"/>
    </location>
</feature>
<dbReference type="Pfam" id="PF01395">
    <property type="entry name" value="PBP_GOBP"/>
    <property type="match status" value="1"/>
</dbReference>
<dbReference type="SMART" id="SM00708">
    <property type="entry name" value="PhBP"/>
    <property type="match status" value="1"/>
</dbReference>
<evidence type="ECO:0000256" key="4">
    <source>
        <dbReference type="SAM" id="SignalP"/>
    </source>
</evidence>
<protein>
    <submittedName>
        <fullName evidence="5">Odorant-binding protein 5</fullName>
    </submittedName>
</protein>
<dbReference type="GO" id="GO:0005549">
    <property type="term" value="F:odorant binding"/>
    <property type="evidence" value="ECO:0007669"/>
    <property type="project" value="InterPro"/>
</dbReference>
<feature type="signal peptide" evidence="4">
    <location>
        <begin position="1"/>
        <end position="22"/>
    </location>
</feature>
<dbReference type="AlphaFoldDB" id="A0A1S5VFG8"/>
<organism evidence="5">
    <name type="scientific">Meteorus pulchricornis</name>
    <dbReference type="NCBI Taxonomy" id="51522"/>
    <lineage>
        <taxon>Eukaryota</taxon>
        <taxon>Metazoa</taxon>
        <taxon>Ecdysozoa</taxon>
        <taxon>Arthropoda</taxon>
        <taxon>Hexapoda</taxon>
        <taxon>Insecta</taxon>
        <taxon>Pterygota</taxon>
        <taxon>Neoptera</taxon>
        <taxon>Endopterygota</taxon>
        <taxon>Hymenoptera</taxon>
        <taxon>Apocrita</taxon>
        <taxon>Ichneumonoidea</taxon>
        <taxon>Braconidae</taxon>
        <taxon>Meteorinae</taxon>
        <taxon>Meteorus</taxon>
    </lineage>
</organism>
<dbReference type="Gene3D" id="1.10.238.20">
    <property type="entry name" value="Pheromone/general odorant binding protein domain"/>
    <property type="match status" value="1"/>
</dbReference>
<reference evidence="5" key="1">
    <citation type="journal article" date="2017" name="Comp. Biochem. Physiol. Part D Genomics Proteomics">
        <title>Candidate chemosensory genes identified in the endoparasitoid Meteorus pulchricornis (Hymenoptera: Braconidae) by antennal transcriptome analysis.</title>
        <authorList>
            <person name="Sheng S."/>
            <person name="Liao C.W."/>
            <person name="Zheng Y."/>
            <person name="Zhou Y."/>
            <person name="Xu Y."/>
            <person name="Song W.M."/>
            <person name="He P."/>
            <person name="Zhang J."/>
            <person name="Wu F.A."/>
        </authorList>
    </citation>
    <scope>NUCLEOTIDE SEQUENCE</scope>
    <source>
        <strain evidence="5">Zhenjiang</strain>
    </source>
</reference>
<dbReference type="PANTHER" id="PTHR21364:SF2">
    <property type="entry name" value="GENERAL ODORANT-BINDING PROTEIN 19A"/>
    <property type="match status" value="1"/>
</dbReference>
<comment type="subcellular location">
    <subcellularLocation>
        <location evidence="1">Secreted</location>
    </subcellularLocation>
</comment>
<dbReference type="InterPro" id="IPR006170">
    <property type="entry name" value="PBP/GOBP"/>
</dbReference>
<comment type="similarity">
    <text evidence="2">Belongs to the PBP/GOBP family.</text>
</comment>
<dbReference type="PANTHER" id="PTHR21364">
    <property type="entry name" value="GENERAL ODORANT-BINDING PROTEIN 19A"/>
    <property type="match status" value="1"/>
</dbReference>
<keyword evidence="3" id="KW-0964">Secreted</keyword>
<evidence type="ECO:0000256" key="3">
    <source>
        <dbReference type="ARBA" id="ARBA00022525"/>
    </source>
</evidence>
<dbReference type="InterPro" id="IPR036728">
    <property type="entry name" value="PBP_GOBP_sf"/>
</dbReference>
<proteinExistence type="evidence at transcript level"/>
<sequence>MSRFVFNCVVHGILMPTFLVSAKLPDWVSDDMIEMVGEDKARCLGETGATQGLIDEVNEGKLPTDKSLACYMYCLFESLSLVDEDGVLDYEMIAGSLPDDMQSTATNILGACAAQPGADNCEKMYNIGVCVQAKDPSMFFML</sequence>
<dbReference type="SUPFAM" id="SSF47565">
    <property type="entry name" value="Insect pheromone/odorant-binding proteins"/>
    <property type="match status" value="1"/>
</dbReference>
<keyword evidence="4" id="KW-0732">Signal</keyword>
<dbReference type="GO" id="GO:0005576">
    <property type="term" value="C:extracellular region"/>
    <property type="evidence" value="ECO:0007669"/>
    <property type="project" value="UniProtKB-SubCell"/>
</dbReference>
<evidence type="ECO:0000256" key="2">
    <source>
        <dbReference type="ARBA" id="ARBA00008098"/>
    </source>
</evidence>
<evidence type="ECO:0000313" key="5">
    <source>
        <dbReference type="EMBL" id="AQN78383.1"/>
    </source>
</evidence>